<dbReference type="Proteomes" id="UP001176940">
    <property type="component" value="Unassembled WGS sequence"/>
</dbReference>
<dbReference type="PANTHER" id="PTHR33050:SF7">
    <property type="entry name" value="RIBONUCLEASE H"/>
    <property type="match status" value="1"/>
</dbReference>
<gene>
    <name evidence="2" type="ORF">RIMI_LOCUS16677508</name>
</gene>
<protein>
    <recommendedName>
        <fullName evidence="4">Reverse transcriptase domain-containing protein</fullName>
    </recommendedName>
</protein>
<reference evidence="2" key="1">
    <citation type="submission" date="2023-07" db="EMBL/GenBank/DDBJ databases">
        <authorList>
            <person name="Stuckert A."/>
        </authorList>
    </citation>
    <scope>NUCLEOTIDE SEQUENCE</scope>
</reference>
<feature type="compositionally biased region" description="Basic and acidic residues" evidence="1">
    <location>
        <begin position="390"/>
        <end position="403"/>
    </location>
</feature>
<evidence type="ECO:0000313" key="3">
    <source>
        <dbReference type="Proteomes" id="UP001176940"/>
    </source>
</evidence>
<organism evidence="2 3">
    <name type="scientific">Ranitomeya imitator</name>
    <name type="common">mimic poison frog</name>
    <dbReference type="NCBI Taxonomy" id="111125"/>
    <lineage>
        <taxon>Eukaryota</taxon>
        <taxon>Metazoa</taxon>
        <taxon>Chordata</taxon>
        <taxon>Craniata</taxon>
        <taxon>Vertebrata</taxon>
        <taxon>Euteleostomi</taxon>
        <taxon>Amphibia</taxon>
        <taxon>Batrachia</taxon>
        <taxon>Anura</taxon>
        <taxon>Neobatrachia</taxon>
        <taxon>Hyloidea</taxon>
        <taxon>Dendrobatidae</taxon>
        <taxon>Dendrobatinae</taxon>
        <taxon>Ranitomeya</taxon>
    </lineage>
</organism>
<dbReference type="EMBL" id="CAUEEQ010047065">
    <property type="protein sequence ID" value="CAJ0959037.1"/>
    <property type="molecule type" value="Genomic_DNA"/>
</dbReference>
<comment type="caution">
    <text evidence="2">The sequence shown here is derived from an EMBL/GenBank/DDBJ whole genome shotgun (WGS) entry which is preliminary data.</text>
</comment>
<dbReference type="InterPro" id="IPR052055">
    <property type="entry name" value="Hepadnavirus_pol/RT"/>
</dbReference>
<evidence type="ECO:0008006" key="4">
    <source>
        <dbReference type="Google" id="ProtNLM"/>
    </source>
</evidence>
<feature type="region of interest" description="Disordered" evidence="1">
    <location>
        <begin position="599"/>
        <end position="618"/>
    </location>
</feature>
<dbReference type="InterPro" id="IPR043128">
    <property type="entry name" value="Rev_trsase/Diguanyl_cyclase"/>
</dbReference>
<proteinExistence type="predicted"/>
<dbReference type="Gene3D" id="3.10.10.10">
    <property type="entry name" value="HIV Type 1 Reverse Transcriptase, subunit A, domain 1"/>
    <property type="match status" value="1"/>
</dbReference>
<dbReference type="PANTHER" id="PTHR33050">
    <property type="entry name" value="REVERSE TRANSCRIPTASE DOMAIN-CONTAINING PROTEIN"/>
    <property type="match status" value="1"/>
</dbReference>
<name>A0ABN9M517_9NEOB</name>
<feature type="compositionally biased region" description="Polar residues" evidence="1">
    <location>
        <begin position="602"/>
        <end position="618"/>
    </location>
</feature>
<evidence type="ECO:0000313" key="2">
    <source>
        <dbReference type="EMBL" id="CAJ0959037.1"/>
    </source>
</evidence>
<dbReference type="Gene3D" id="3.30.70.270">
    <property type="match status" value="1"/>
</dbReference>
<feature type="region of interest" description="Disordered" evidence="1">
    <location>
        <begin position="387"/>
        <end position="406"/>
    </location>
</feature>
<feature type="compositionally biased region" description="Acidic residues" evidence="1">
    <location>
        <begin position="227"/>
        <end position="237"/>
    </location>
</feature>
<dbReference type="InterPro" id="IPR043502">
    <property type="entry name" value="DNA/RNA_pol_sf"/>
</dbReference>
<sequence length="618" mass="69751">MVLCPPMIDSEKKILRFFKVATFCFDNCFAHSWHSLDELDEVVTRNGLPTILKEFPEMLSTCWPFRSAVQLTPNHLDWVQNDCEYCQYHVQAQYKKVSANRADLQSSYSGHVPKKMARRGSGLKERLCQDGFHYGGVSSMAYAASIAAASAPKKTVQTTLSNMVVKGADAIALEARKKMEAARKSSVQCSDEFKELLSAPTPGALNLKKHLSGLSAQGVRSDHDSEYESEASLDPDSPEFQSTVDSLIEAVNHALKVDDDPNSAPDHALSFTRTKQSHRVFASHPDFLDIVRQHRERPDKRFTGKKALGLKYPFSADLVKDWTEPPTVDLSSGCLFGEKLDQLISDATGGKSKFIPQQHRPKTAFQRQQHFRFRPFRSSLFWSSSTASSRSERSPRPDKDPRPSYRLNPSWRVQELSLAHFTAPSNLSAKTESLFWFQNTRDSEVFTQTSSSFQKGRNVRPILDLKLLNKIVKVRHLRMESLRSVISSLERGEFLASIDIKDVYLHIPVFPPHQRFLRFVMQEDHFQFTALPFGLATAPRVFTKVMAILHSRGVVVLPYLGRTFHQEVVYHACEASVRITLDTLSRLGWLINLDKSSPVPVSGSSRQYPSSTSHSKSD</sequence>
<accession>A0ABN9M517</accession>
<keyword evidence="3" id="KW-1185">Reference proteome</keyword>
<dbReference type="SUPFAM" id="SSF56672">
    <property type="entry name" value="DNA/RNA polymerases"/>
    <property type="match status" value="1"/>
</dbReference>
<evidence type="ECO:0000256" key="1">
    <source>
        <dbReference type="SAM" id="MobiDB-lite"/>
    </source>
</evidence>
<feature type="region of interest" description="Disordered" evidence="1">
    <location>
        <begin position="216"/>
        <end position="239"/>
    </location>
</feature>